<feature type="domain" description="Signal transduction histidine kinase internal region" evidence="2">
    <location>
        <begin position="165"/>
        <end position="243"/>
    </location>
</feature>
<dbReference type="InterPro" id="IPR050640">
    <property type="entry name" value="Bact_2-comp_sensor_kinase"/>
</dbReference>
<keyword evidence="1" id="KW-0472">Membrane</keyword>
<feature type="transmembrane region" description="Helical" evidence="1">
    <location>
        <begin position="36"/>
        <end position="56"/>
    </location>
</feature>
<evidence type="ECO:0000259" key="2">
    <source>
        <dbReference type="Pfam" id="PF06580"/>
    </source>
</evidence>
<evidence type="ECO:0000313" key="3">
    <source>
        <dbReference type="EMBL" id="MEE1883941.1"/>
    </source>
</evidence>
<sequence>MQSIYSAVKKSYKTHLIVWIIFIFYELFITTLSFTVSIPIAVIIFYYSMNILLFYVNAELIYKFSKRYFLLPVIIAVEIVGYCGLIYILEVLLTKLEILNVSRGFSWQSIIRSLWRGIYFIGFSVGFVYIVKALEESKQSERLKTENLTNILDNHRLENELVKLENNYLRSQINPHFLFNTLSFIYNGTRKLAPDAASAILSLSEMMRYALKQPGSSELVNLRDEVEQVENLMNLHRLRTKNKVYVELIIPNDINDVKFLPLVLLTLVENIYKHGNISNENYPAKISIINDENGLSISTFNLKADTPSKSSNGVGMGNIKRRLETFYNDRLTFIFKEGPSNTYITEIKVKAV</sequence>
<keyword evidence="3" id="KW-0418">Kinase</keyword>
<keyword evidence="1" id="KW-1133">Transmembrane helix</keyword>
<gene>
    <name evidence="3" type="ORF">VRU49_00785</name>
</gene>
<name>A0ABU7GY48_9SPHI</name>
<organism evidence="3 4">
    <name type="scientific">Pedobacter flavus</name>
    <dbReference type="NCBI Taxonomy" id="3113906"/>
    <lineage>
        <taxon>Bacteria</taxon>
        <taxon>Pseudomonadati</taxon>
        <taxon>Bacteroidota</taxon>
        <taxon>Sphingobacteriia</taxon>
        <taxon>Sphingobacteriales</taxon>
        <taxon>Sphingobacteriaceae</taxon>
        <taxon>Pedobacter</taxon>
    </lineage>
</organism>
<dbReference type="PANTHER" id="PTHR34220:SF7">
    <property type="entry name" value="SENSOR HISTIDINE KINASE YPDA"/>
    <property type="match status" value="1"/>
</dbReference>
<accession>A0ABU7GY48</accession>
<reference evidence="3 4" key="1">
    <citation type="submission" date="2024-01" db="EMBL/GenBank/DDBJ databases">
        <title>Pedobacter sp. nov., isolated from oil-contaminated soil.</title>
        <authorList>
            <person name="Le N.T.T."/>
        </authorList>
    </citation>
    <scope>NUCLEOTIDE SEQUENCE [LARGE SCALE GENOMIC DNA]</scope>
    <source>
        <strain evidence="3 4">VNH31</strain>
    </source>
</reference>
<feature type="transmembrane region" description="Helical" evidence="1">
    <location>
        <begin position="68"/>
        <end position="93"/>
    </location>
</feature>
<proteinExistence type="predicted"/>
<evidence type="ECO:0000313" key="4">
    <source>
        <dbReference type="Proteomes" id="UP001337681"/>
    </source>
</evidence>
<feature type="transmembrane region" description="Helical" evidence="1">
    <location>
        <begin position="12"/>
        <end position="30"/>
    </location>
</feature>
<keyword evidence="4" id="KW-1185">Reference proteome</keyword>
<dbReference type="PANTHER" id="PTHR34220">
    <property type="entry name" value="SENSOR HISTIDINE KINASE YPDA"/>
    <property type="match status" value="1"/>
</dbReference>
<keyword evidence="1" id="KW-0812">Transmembrane</keyword>
<dbReference type="RefSeq" id="WP_330144866.1">
    <property type="nucleotide sequence ID" value="NZ_JAZDQU010000001.1"/>
</dbReference>
<dbReference type="Pfam" id="PF06580">
    <property type="entry name" value="His_kinase"/>
    <property type="match status" value="1"/>
</dbReference>
<keyword evidence="3" id="KW-0808">Transferase</keyword>
<evidence type="ECO:0000256" key="1">
    <source>
        <dbReference type="SAM" id="Phobius"/>
    </source>
</evidence>
<dbReference type="GO" id="GO:0016301">
    <property type="term" value="F:kinase activity"/>
    <property type="evidence" value="ECO:0007669"/>
    <property type="project" value="UniProtKB-KW"/>
</dbReference>
<feature type="transmembrane region" description="Helical" evidence="1">
    <location>
        <begin position="113"/>
        <end position="134"/>
    </location>
</feature>
<dbReference type="EMBL" id="JAZDQU010000001">
    <property type="protein sequence ID" value="MEE1883941.1"/>
    <property type="molecule type" value="Genomic_DNA"/>
</dbReference>
<comment type="caution">
    <text evidence="3">The sequence shown here is derived from an EMBL/GenBank/DDBJ whole genome shotgun (WGS) entry which is preliminary data.</text>
</comment>
<dbReference type="InterPro" id="IPR010559">
    <property type="entry name" value="Sig_transdc_His_kin_internal"/>
</dbReference>
<protein>
    <submittedName>
        <fullName evidence="3">Histidine kinase</fullName>
    </submittedName>
</protein>
<dbReference type="Proteomes" id="UP001337681">
    <property type="component" value="Unassembled WGS sequence"/>
</dbReference>